<dbReference type="Pfam" id="PF22036">
    <property type="entry name" value="MoaF_like"/>
    <property type="match status" value="1"/>
</dbReference>
<evidence type="ECO:0000259" key="1">
    <source>
        <dbReference type="Pfam" id="PF22036"/>
    </source>
</evidence>
<reference evidence="3" key="1">
    <citation type="submission" date="2019-04" db="EMBL/GenBank/DDBJ databases">
        <title>Nocardioides xinjiangensis sp. nov.</title>
        <authorList>
            <person name="Liu S."/>
        </authorList>
    </citation>
    <scope>NUCLEOTIDE SEQUENCE [LARGE SCALE GENOMIC DNA]</scope>
    <source>
        <strain evidence="3">18</strain>
    </source>
</reference>
<organism evidence="2 3">
    <name type="scientific">Glycomyces buryatensis</name>
    <dbReference type="NCBI Taxonomy" id="2570927"/>
    <lineage>
        <taxon>Bacteria</taxon>
        <taxon>Bacillati</taxon>
        <taxon>Actinomycetota</taxon>
        <taxon>Actinomycetes</taxon>
        <taxon>Glycomycetales</taxon>
        <taxon>Glycomycetaceae</taxon>
        <taxon>Glycomyces</taxon>
    </lineage>
</organism>
<dbReference type="InterPro" id="IPR012674">
    <property type="entry name" value="Calycin"/>
</dbReference>
<evidence type="ECO:0000313" key="3">
    <source>
        <dbReference type="Proteomes" id="UP000308760"/>
    </source>
</evidence>
<sequence length="108" mass="12206">MSDFAFAGKSFEFRIDNGVVFRNFYSSDGKRLRYATLDGPAERVSEEVELFAAEFAPNIYMVGWNEISGATVVHVMNFKNHTMCGFWSFPEDDDRSGEIHSGTFAEAK</sequence>
<keyword evidence="3" id="KW-1185">Reference proteome</keyword>
<dbReference type="InterPro" id="IPR053892">
    <property type="entry name" value="MoaF-like"/>
</dbReference>
<gene>
    <name evidence="2" type="ORF">FAB82_20025</name>
</gene>
<dbReference type="OrthoDB" id="8794267at2"/>
<dbReference type="SUPFAM" id="SSF50814">
    <property type="entry name" value="Lipocalins"/>
    <property type="match status" value="1"/>
</dbReference>
<reference evidence="2 3" key="2">
    <citation type="submission" date="2019-05" db="EMBL/GenBank/DDBJ databases">
        <title>Glycomyces buryatensis sp. nov.</title>
        <authorList>
            <person name="Nikitina E."/>
        </authorList>
    </citation>
    <scope>NUCLEOTIDE SEQUENCE [LARGE SCALE GENOMIC DNA]</scope>
    <source>
        <strain evidence="2 3">18</strain>
    </source>
</reference>
<name>A0A4S8Q539_9ACTN</name>
<feature type="domain" description="MoaF-like" evidence="1">
    <location>
        <begin position="7"/>
        <end position="92"/>
    </location>
</feature>
<dbReference type="EMBL" id="STGY01000068">
    <property type="protein sequence ID" value="THV37735.1"/>
    <property type="molecule type" value="Genomic_DNA"/>
</dbReference>
<dbReference type="RefSeq" id="WP_136536327.1">
    <property type="nucleotide sequence ID" value="NZ_STGY01000068.1"/>
</dbReference>
<dbReference type="Gene3D" id="2.40.128.20">
    <property type="match status" value="1"/>
</dbReference>
<evidence type="ECO:0000313" key="2">
    <source>
        <dbReference type="EMBL" id="THV37735.1"/>
    </source>
</evidence>
<protein>
    <submittedName>
        <fullName evidence="2">Adenylate cyclase</fullName>
    </submittedName>
</protein>
<dbReference type="Proteomes" id="UP000308760">
    <property type="component" value="Unassembled WGS sequence"/>
</dbReference>
<comment type="caution">
    <text evidence="2">The sequence shown here is derived from an EMBL/GenBank/DDBJ whole genome shotgun (WGS) entry which is preliminary data.</text>
</comment>
<dbReference type="AlphaFoldDB" id="A0A4S8Q539"/>
<proteinExistence type="predicted"/>
<accession>A0A4S8Q539</accession>